<protein>
    <submittedName>
        <fullName evidence="2">Uncharacterized protein</fullName>
    </submittedName>
</protein>
<evidence type="ECO:0000313" key="3">
    <source>
        <dbReference type="Proteomes" id="UP000269721"/>
    </source>
</evidence>
<dbReference type="AlphaFoldDB" id="A0A4P9W6H6"/>
<accession>A0A4P9W6H6</accession>
<dbReference type="Proteomes" id="UP000269721">
    <property type="component" value="Unassembled WGS sequence"/>
</dbReference>
<feature type="compositionally biased region" description="Basic and acidic residues" evidence="1">
    <location>
        <begin position="221"/>
        <end position="230"/>
    </location>
</feature>
<sequence>MCEFFSLDLERGVNTACWNDGGSIQRMRVSDEDGNSHPPKEHLPVCPASLDGRGSGAGYISTSGELSTATEAFKKRRSKKQCMIFSEVKEQGFKPYPQPHCQTSIPGIAGGRGGGGEYFHARKETELLPSPKVEALPFSRCRSNSPFINIRVAGASYLDSLLRILPLPVLSHSQPPAPGLSAPSQRKRVRIFDPPEWMGRWSREPPSSTVVMNREGANSDGNREGTRLRA</sequence>
<feature type="region of interest" description="Disordered" evidence="1">
    <location>
        <begin position="197"/>
        <end position="230"/>
    </location>
</feature>
<evidence type="ECO:0000313" key="2">
    <source>
        <dbReference type="EMBL" id="RKO86538.1"/>
    </source>
</evidence>
<keyword evidence="3" id="KW-1185">Reference proteome</keyword>
<proteinExistence type="predicted"/>
<evidence type="ECO:0000256" key="1">
    <source>
        <dbReference type="SAM" id="MobiDB-lite"/>
    </source>
</evidence>
<reference evidence="3" key="1">
    <citation type="journal article" date="2018" name="Nat. Microbiol.">
        <title>Leveraging single-cell genomics to expand the fungal tree of life.</title>
        <authorList>
            <person name="Ahrendt S.R."/>
            <person name="Quandt C.A."/>
            <person name="Ciobanu D."/>
            <person name="Clum A."/>
            <person name="Salamov A."/>
            <person name="Andreopoulos B."/>
            <person name="Cheng J.F."/>
            <person name="Woyke T."/>
            <person name="Pelin A."/>
            <person name="Henrissat B."/>
            <person name="Reynolds N.K."/>
            <person name="Benny G.L."/>
            <person name="Smith M.E."/>
            <person name="James T.Y."/>
            <person name="Grigoriev I.V."/>
        </authorList>
    </citation>
    <scope>NUCLEOTIDE SEQUENCE [LARGE SCALE GENOMIC DNA]</scope>
</reference>
<organism evidence="2 3">
    <name type="scientific">Blyttiomyces helicus</name>
    <dbReference type="NCBI Taxonomy" id="388810"/>
    <lineage>
        <taxon>Eukaryota</taxon>
        <taxon>Fungi</taxon>
        <taxon>Fungi incertae sedis</taxon>
        <taxon>Chytridiomycota</taxon>
        <taxon>Chytridiomycota incertae sedis</taxon>
        <taxon>Chytridiomycetes</taxon>
        <taxon>Chytridiomycetes incertae sedis</taxon>
        <taxon>Blyttiomyces</taxon>
    </lineage>
</organism>
<name>A0A4P9W6H6_9FUNG</name>
<dbReference type="EMBL" id="KZ998110">
    <property type="protein sequence ID" value="RKO86538.1"/>
    <property type="molecule type" value="Genomic_DNA"/>
</dbReference>
<gene>
    <name evidence="2" type="ORF">BDK51DRAFT_31755</name>
</gene>